<dbReference type="Pfam" id="PF02902">
    <property type="entry name" value="Peptidase_C48"/>
    <property type="match status" value="1"/>
</dbReference>
<dbReference type="OrthoDB" id="693758at2759"/>
<gene>
    <name evidence="5" type="ORF">FCM35_KLT16000</name>
</gene>
<dbReference type="InterPro" id="IPR038765">
    <property type="entry name" value="Papain-like_cys_pep_sf"/>
</dbReference>
<keyword evidence="2 5" id="KW-0645">Protease</keyword>
<organism evidence="5 6">
    <name type="scientific">Carex littledalei</name>
    <dbReference type="NCBI Taxonomy" id="544730"/>
    <lineage>
        <taxon>Eukaryota</taxon>
        <taxon>Viridiplantae</taxon>
        <taxon>Streptophyta</taxon>
        <taxon>Embryophyta</taxon>
        <taxon>Tracheophyta</taxon>
        <taxon>Spermatophyta</taxon>
        <taxon>Magnoliopsida</taxon>
        <taxon>Liliopsida</taxon>
        <taxon>Poales</taxon>
        <taxon>Cyperaceae</taxon>
        <taxon>Cyperoideae</taxon>
        <taxon>Cariceae</taxon>
        <taxon>Carex</taxon>
        <taxon>Carex subgen. Euthyceras</taxon>
    </lineage>
</organism>
<protein>
    <submittedName>
        <fullName evidence="5">Ulp1 protease family, C-terminal catalytic domain-containing protein</fullName>
    </submittedName>
</protein>
<dbReference type="InterPro" id="IPR003653">
    <property type="entry name" value="Peptidase_C48_C"/>
</dbReference>
<dbReference type="Gene3D" id="3.40.395.10">
    <property type="entry name" value="Adenoviral Proteinase, Chain A"/>
    <property type="match status" value="1"/>
</dbReference>
<dbReference type="AlphaFoldDB" id="A0A833W1M8"/>
<comment type="similarity">
    <text evidence="1">Belongs to the peptidase C48 family.</text>
</comment>
<accession>A0A833W1M8</accession>
<dbReference type="GO" id="GO:0008234">
    <property type="term" value="F:cysteine-type peptidase activity"/>
    <property type="evidence" value="ECO:0007669"/>
    <property type="project" value="InterPro"/>
</dbReference>
<sequence length="150" mass="17095">MNQSSDLRLVPGFNRNSGRGLITKKGCKGSFADAGSSAKRNGIQFLISLALNTDNLLPTNYSDLNITKWPVVVTEVPQQKDDHSCGLFALKFIELRKGYNEFSMSLKVDDEDAELFRKQLVYQLLMNEKNTMEKVQKDIWDRVLSPEEYK</sequence>
<name>A0A833W1M8_9POAL</name>
<comment type="caution">
    <text evidence="5">The sequence shown here is derived from an EMBL/GenBank/DDBJ whole genome shotgun (WGS) entry which is preliminary data.</text>
</comment>
<evidence type="ECO:0000256" key="1">
    <source>
        <dbReference type="ARBA" id="ARBA00005234"/>
    </source>
</evidence>
<evidence type="ECO:0000313" key="6">
    <source>
        <dbReference type="Proteomes" id="UP000623129"/>
    </source>
</evidence>
<evidence type="ECO:0000256" key="3">
    <source>
        <dbReference type="ARBA" id="ARBA00022801"/>
    </source>
</evidence>
<dbReference type="EMBL" id="SWLB01000003">
    <property type="protein sequence ID" value="KAF3340229.1"/>
    <property type="molecule type" value="Genomic_DNA"/>
</dbReference>
<dbReference type="Proteomes" id="UP000623129">
    <property type="component" value="Unassembled WGS sequence"/>
</dbReference>
<dbReference type="SUPFAM" id="SSF54001">
    <property type="entry name" value="Cysteine proteinases"/>
    <property type="match status" value="1"/>
</dbReference>
<evidence type="ECO:0000313" key="5">
    <source>
        <dbReference type="EMBL" id="KAF3340229.1"/>
    </source>
</evidence>
<dbReference type="GO" id="GO:0006508">
    <property type="term" value="P:proteolysis"/>
    <property type="evidence" value="ECO:0007669"/>
    <property type="project" value="UniProtKB-KW"/>
</dbReference>
<reference evidence="5" key="1">
    <citation type="submission" date="2020-01" db="EMBL/GenBank/DDBJ databases">
        <title>Genome sequence of Kobresia littledalei, the first chromosome-level genome in the family Cyperaceae.</title>
        <authorList>
            <person name="Qu G."/>
        </authorList>
    </citation>
    <scope>NUCLEOTIDE SEQUENCE</scope>
    <source>
        <strain evidence="5">C.B.Clarke</strain>
        <tissue evidence="5">Leaf</tissue>
    </source>
</reference>
<evidence type="ECO:0000256" key="2">
    <source>
        <dbReference type="ARBA" id="ARBA00022670"/>
    </source>
</evidence>
<proteinExistence type="inferred from homology"/>
<feature type="domain" description="Ubiquitin-like protease family profile" evidence="4">
    <location>
        <begin position="47"/>
        <end position="121"/>
    </location>
</feature>
<keyword evidence="3" id="KW-0378">Hydrolase</keyword>
<keyword evidence="6" id="KW-1185">Reference proteome</keyword>
<evidence type="ECO:0000259" key="4">
    <source>
        <dbReference type="Pfam" id="PF02902"/>
    </source>
</evidence>